<gene>
    <name evidence="1" type="ORF">C7B77_05530</name>
</gene>
<accession>A0A2T1GK97</accession>
<protein>
    <recommendedName>
        <fullName evidence="3">DUF2283 domain-containing protein</fullName>
    </recommendedName>
</protein>
<dbReference type="Proteomes" id="UP000238937">
    <property type="component" value="Unassembled WGS sequence"/>
</dbReference>
<evidence type="ECO:0008006" key="3">
    <source>
        <dbReference type="Google" id="ProtNLM"/>
    </source>
</evidence>
<dbReference type="PANTHER" id="PTHR37029:SF1">
    <property type="entry name" value="SSR1768 PROTEIN"/>
    <property type="match status" value="1"/>
</dbReference>
<dbReference type="InterPro" id="IPR019270">
    <property type="entry name" value="DUF2283"/>
</dbReference>
<organism evidence="1 2">
    <name type="scientific">Chamaesiphon polymorphus CCALA 037</name>
    <dbReference type="NCBI Taxonomy" id="2107692"/>
    <lineage>
        <taxon>Bacteria</taxon>
        <taxon>Bacillati</taxon>
        <taxon>Cyanobacteriota</taxon>
        <taxon>Cyanophyceae</taxon>
        <taxon>Gomontiellales</taxon>
        <taxon>Chamaesiphonaceae</taxon>
        <taxon>Chamaesiphon</taxon>
    </lineage>
</organism>
<reference evidence="1 2" key="1">
    <citation type="submission" date="2018-03" db="EMBL/GenBank/DDBJ databases">
        <title>The ancient ancestry and fast evolution of plastids.</title>
        <authorList>
            <person name="Moore K.R."/>
            <person name="Magnabosco C."/>
            <person name="Momper L."/>
            <person name="Gold D.A."/>
            <person name="Bosak T."/>
            <person name="Fournier G.P."/>
        </authorList>
    </citation>
    <scope>NUCLEOTIDE SEQUENCE [LARGE SCALE GENOMIC DNA]</scope>
    <source>
        <strain evidence="1 2">CCALA 037</strain>
    </source>
</reference>
<keyword evidence="2" id="KW-1185">Reference proteome</keyword>
<evidence type="ECO:0000313" key="2">
    <source>
        <dbReference type="Proteomes" id="UP000238937"/>
    </source>
</evidence>
<dbReference type="AlphaFoldDB" id="A0A2T1GK97"/>
<comment type="caution">
    <text evidence="1">The sequence shown here is derived from an EMBL/GenBank/DDBJ whole genome shotgun (WGS) entry which is preliminary data.</text>
</comment>
<dbReference type="PANTHER" id="PTHR37029">
    <property type="entry name" value="SSR1768 PROTEIN"/>
    <property type="match status" value="1"/>
</dbReference>
<dbReference type="Pfam" id="PF10049">
    <property type="entry name" value="DUF2283"/>
    <property type="match status" value="1"/>
</dbReference>
<name>A0A2T1GK97_9CYAN</name>
<evidence type="ECO:0000313" key="1">
    <source>
        <dbReference type="EMBL" id="PSB58223.1"/>
    </source>
</evidence>
<dbReference type="OrthoDB" id="9799670at2"/>
<dbReference type="EMBL" id="PVWO01000043">
    <property type="protein sequence ID" value="PSB58223.1"/>
    <property type="molecule type" value="Genomic_DNA"/>
</dbReference>
<proteinExistence type="predicted"/>
<sequence length="77" mass="8591">MKVIYDPDKDILQITFVDTTVEETTQIAPGLVVDYDVDGHTIGLEITKASTKVDNPYAMCYVVGKANFDKPRPNEKN</sequence>